<feature type="compositionally biased region" description="Polar residues" evidence="11">
    <location>
        <begin position="65"/>
        <end position="84"/>
    </location>
</feature>
<reference evidence="14" key="1">
    <citation type="journal article" date="2013" name="Proc. Natl. Acad. Sci. U.S.A.">
        <title>Genome structure and metabolic features in the red seaweed Chondrus crispus shed light on evolution of the Archaeplastida.</title>
        <authorList>
            <person name="Collen J."/>
            <person name="Porcel B."/>
            <person name="Carre W."/>
            <person name="Ball S.G."/>
            <person name="Chaparro C."/>
            <person name="Tonon T."/>
            <person name="Barbeyron T."/>
            <person name="Michel G."/>
            <person name="Noel B."/>
            <person name="Valentin K."/>
            <person name="Elias M."/>
            <person name="Artiguenave F."/>
            <person name="Arun A."/>
            <person name="Aury J.M."/>
            <person name="Barbosa-Neto J.F."/>
            <person name="Bothwell J.H."/>
            <person name="Bouget F.Y."/>
            <person name="Brillet L."/>
            <person name="Cabello-Hurtado F."/>
            <person name="Capella-Gutierrez S."/>
            <person name="Charrier B."/>
            <person name="Cladiere L."/>
            <person name="Cock J.M."/>
            <person name="Coelho S.M."/>
            <person name="Colleoni C."/>
            <person name="Czjzek M."/>
            <person name="Da Silva C."/>
            <person name="Delage L."/>
            <person name="Denoeud F."/>
            <person name="Deschamps P."/>
            <person name="Dittami S.M."/>
            <person name="Gabaldon T."/>
            <person name="Gachon C.M."/>
            <person name="Groisillier A."/>
            <person name="Herve C."/>
            <person name="Jabbari K."/>
            <person name="Katinka M."/>
            <person name="Kloareg B."/>
            <person name="Kowalczyk N."/>
            <person name="Labadie K."/>
            <person name="Leblanc C."/>
            <person name="Lopez P.J."/>
            <person name="McLachlan D.H."/>
            <person name="Meslet-Cladiere L."/>
            <person name="Moustafa A."/>
            <person name="Nehr Z."/>
            <person name="Nyvall Collen P."/>
            <person name="Panaud O."/>
            <person name="Partensky F."/>
            <person name="Poulain J."/>
            <person name="Rensing S.A."/>
            <person name="Rousvoal S."/>
            <person name="Samson G."/>
            <person name="Symeonidi A."/>
            <person name="Weissenbach J."/>
            <person name="Zambounis A."/>
            <person name="Wincker P."/>
            <person name="Boyen C."/>
        </authorList>
    </citation>
    <scope>NUCLEOTIDE SEQUENCE [LARGE SCALE GENOMIC DNA]</scope>
    <source>
        <strain evidence="14">cv. Stackhouse</strain>
    </source>
</reference>
<dbReference type="SUPFAM" id="SSF56112">
    <property type="entry name" value="Protein kinase-like (PK-like)"/>
    <property type="match status" value="1"/>
</dbReference>
<dbReference type="OrthoDB" id="2914378at2759"/>
<comment type="catalytic activity">
    <reaction evidence="8">
        <text>L-threonyl-[protein] + ATP = O-phospho-L-threonyl-[protein] + ADP + H(+)</text>
        <dbReference type="Rhea" id="RHEA:46608"/>
        <dbReference type="Rhea" id="RHEA-COMP:11060"/>
        <dbReference type="Rhea" id="RHEA-COMP:11605"/>
        <dbReference type="ChEBI" id="CHEBI:15378"/>
        <dbReference type="ChEBI" id="CHEBI:30013"/>
        <dbReference type="ChEBI" id="CHEBI:30616"/>
        <dbReference type="ChEBI" id="CHEBI:61977"/>
        <dbReference type="ChEBI" id="CHEBI:456216"/>
        <dbReference type="EC" id="2.7.11.1"/>
    </reaction>
</comment>
<dbReference type="PANTHER" id="PTHR45832">
    <property type="entry name" value="SERINE/THREONINE-PROTEIN KINASE SAMKA-RELATED-RELATED"/>
    <property type="match status" value="1"/>
</dbReference>
<dbReference type="Pfam" id="PF00786">
    <property type="entry name" value="PBD"/>
    <property type="match status" value="2"/>
</dbReference>
<feature type="binding site" evidence="10">
    <location>
        <position position="419"/>
    </location>
    <ligand>
        <name>ATP</name>
        <dbReference type="ChEBI" id="CHEBI:30616"/>
    </ligand>
</feature>
<feature type="region of interest" description="Disordered" evidence="11">
    <location>
        <begin position="192"/>
        <end position="254"/>
    </location>
</feature>
<dbReference type="Pfam" id="PF00069">
    <property type="entry name" value="Pkinase"/>
    <property type="match status" value="1"/>
</dbReference>
<protein>
    <submittedName>
        <fullName evidence="13">Serine/threonine protein kinase</fullName>
    </submittedName>
</protein>
<evidence type="ECO:0000256" key="3">
    <source>
        <dbReference type="ARBA" id="ARBA00022679"/>
    </source>
</evidence>
<organism evidence="13 14">
    <name type="scientific">Chondrus crispus</name>
    <name type="common">Carrageen Irish moss</name>
    <name type="synonym">Polymorpha crispa</name>
    <dbReference type="NCBI Taxonomy" id="2769"/>
    <lineage>
        <taxon>Eukaryota</taxon>
        <taxon>Rhodophyta</taxon>
        <taxon>Florideophyceae</taxon>
        <taxon>Rhodymeniophycidae</taxon>
        <taxon>Gigartinales</taxon>
        <taxon>Gigartinaceae</taxon>
        <taxon>Chondrus</taxon>
    </lineage>
</organism>
<evidence type="ECO:0000256" key="5">
    <source>
        <dbReference type="ARBA" id="ARBA00022741"/>
    </source>
</evidence>
<evidence type="ECO:0000256" key="8">
    <source>
        <dbReference type="ARBA" id="ARBA00047899"/>
    </source>
</evidence>
<feature type="compositionally biased region" description="Polar residues" evidence="11">
    <location>
        <begin position="24"/>
        <end position="39"/>
    </location>
</feature>
<evidence type="ECO:0000256" key="11">
    <source>
        <dbReference type="SAM" id="MobiDB-lite"/>
    </source>
</evidence>
<keyword evidence="7" id="KW-0460">Magnesium</keyword>
<dbReference type="PhylomeDB" id="R7QKH0"/>
<dbReference type="InterPro" id="IPR000095">
    <property type="entry name" value="CRIB_dom"/>
</dbReference>
<dbReference type="GO" id="GO:0046872">
    <property type="term" value="F:metal ion binding"/>
    <property type="evidence" value="ECO:0007669"/>
    <property type="project" value="UniProtKB-KW"/>
</dbReference>
<feature type="compositionally biased region" description="Basic and acidic residues" evidence="11">
    <location>
        <begin position="674"/>
        <end position="683"/>
    </location>
</feature>
<dbReference type="InterPro" id="IPR036936">
    <property type="entry name" value="CRIB_dom_sf"/>
</dbReference>
<evidence type="ECO:0000313" key="14">
    <source>
        <dbReference type="Proteomes" id="UP000012073"/>
    </source>
</evidence>
<dbReference type="OMA" id="WEAKPQV"/>
<feature type="compositionally biased region" description="Basic residues" evidence="11">
    <location>
        <begin position="137"/>
        <end position="146"/>
    </location>
</feature>
<evidence type="ECO:0000256" key="1">
    <source>
        <dbReference type="ARBA" id="ARBA00001946"/>
    </source>
</evidence>
<dbReference type="PANTHER" id="PTHR45832:SF22">
    <property type="entry name" value="SERINE_THREONINE-PROTEIN KINASE SAMKA-RELATED"/>
    <property type="match status" value="1"/>
</dbReference>
<dbReference type="FunFam" id="1.10.510.10:FF:000768">
    <property type="entry name" value="Non-specific serine/threonine protein kinase"/>
    <property type="match status" value="1"/>
</dbReference>
<dbReference type="InterPro" id="IPR017441">
    <property type="entry name" value="Protein_kinase_ATP_BS"/>
</dbReference>
<accession>R7QKH0</accession>
<feature type="domain" description="Protein kinase" evidence="12">
    <location>
        <begin position="390"/>
        <end position="646"/>
    </location>
</feature>
<comment type="catalytic activity">
    <reaction evidence="9">
        <text>L-seryl-[protein] + ATP = O-phospho-L-seryl-[protein] + ADP + H(+)</text>
        <dbReference type="Rhea" id="RHEA:17989"/>
        <dbReference type="Rhea" id="RHEA-COMP:9863"/>
        <dbReference type="Rhea" id="RHEA-COMP:11604"/>
        <dbReference type="ChEBI" id="CHEBI:15378"/>
        <dbReference type="ChEBI" id="CHEBI:29999"/>
        <dbReference type="ChEBI" id="CHEBI:30616"/>
        <dbReference type="ChEBI" id="CHEBI:83421"/>
        <dbReference type="ChEBI" id="CHEBI:456216"/>
        <dbReference type="EC" id="2.7.11.1"/>
    </reaction>
</comment>
<dbReference type="GO" id="GO:0004674">
    <property type="term" value="F:protein serine/threonine kinase activity"/>
    <property type="evidence" value="ECO:0007669"/>
    <property type="project" value="UniProtKB-KW"/>
</dbReference>
<feature type="region of interest" description="Disordered" evidence="11">
    <location>
        <begin position="674"/>
        <end position="721"/>
    </location>
</feature>
<dbReference type="PROSITE" id="PS00107">
    <property type="entry name" value="PROTEIN_KINASE_ATP"/>
    <property type="match status" value="1"/>
</dbReference>
<dbReference type="EMBL" id="HG001945">
    <property type="protein sequence ID" value="CDF38569.1"/>
    <property type="molecule type" value="Genomic_DNA"/>
</dbReference>
<keyword evidence="3" id="KW-0808">Transferase</keyword>
<keyword evidence="6 10" id="KW-0067">ATP-binding</keyword>
<dbReference type="SMART" id="SM00220">
    <property type="entry name" value="S_TKc"/>
    <property type="match status" value="1"/>
</dbReference>
<evidence type="ECO:0000256" key="2">
    <source>
        <dbReference type="ARBA" id="ARBA00008874"/>
    </source>
</evidence>
<keyword evidence="4" id="KW-0479">Metal-binding</keyword>
<dbReference type="KEGG" id="ccp:CHC_T00008471001"/>
<feature type="compositionally biased region" description="Polar residues" evidence="11">
    <location>
        <begin position="690"/>
        <end position="699"/>
    </location>
</feature>
<dbReference type="InterPro" id="IPR051931">
    <property type="entry name" value="PAK3-like"/>
</dbReference>
<dbReference type="PROSITE" id="PS50011">
    <property type="entry name" value="PROTEIN_KINASE_DOM"/>
    <property type="match status" value="1"/>
</dbReference>
<dbReference type="Proteomes" id="UP000012073">
    <property type="component" value="Unassembled WGS sequence"/>
</dbReference>
<evidence type="ECO:0000256" key="4">
    <source>
        <dbReference type="ARBA" id="ARBA00022723"/>
    </source>
</evidence>
<feature type="compositionally biased region" description="Polar residues" evidence="11">
    <location>
        <begin position="197"/>
        <end position="215"/>
    </location>
</feature>
<name>R7QKH0_CHOCR</name>
<keyword evidence="13" id="KW-0418">Kinase</keyword>
<evidence type="ECO:0000313" key="13">
    <source>
        <dbReference type="EMBL" id="CDF38569.1"/>
    </source>
</evidence>
<feature type="compositionally biased region" description="Polar residues" evidence="11">
    <location>
        <begin position="46"/>
        <end position="56"/>
    </location>
</feature>
<gene>
    <name evidence="13" type="ORF">CHC_T00008471001</name>
</gene>
<dbReference type="Gramene" id="CDF38569">
    <property type="protein sequence ID" value="CDF38569"/>
    <property type="gene ID" value="CHC_T00008471001"/>
</dbReference>
<dbReference type="InterPro" id="IPR000719">
    <property type="entry name" value="Prot_kinase_dom"/>
</dbReference>
<proteinExistence type="inferred from homology"/>
<evidence type="ECO:0000256" key="10">
    <source>
        <dbReference type="PROSITE-ProRule" id="PRU10141"/>
    </source>
</evidence>
<comment type="cofactor">
    <cofactor evidence="1">
        <name>Mg(2+)</name>
        <dbReference type="ChEBI" id="CHEBI:18420"/>
    </cofactor>
</comment>
<evidence type="ECO:0000256" key="9">
    <source>
        <dbReference type="ARBA" id="ARBA00048679"/>
    </source>
</evidence>
<dbReference type="SMART" id="SM00285">
    <property type="entry name" value="PBD"/>
    <property type="match status" value="2"/>
</dbReference>
<dbReference type="InterPro" id="IPR011009">
    <property type="entry name" value="Kinase-like_dom_sf"/>
</dbReference>
<evidence type="ECO:0000256" key="7">
    <source>
        <dbReference type="ARBA" id="ARBA00022842"/>
    </source>
</evidence>
<evidence type="ECO:0000259" key="12">
    <source>
        <dbReference type="PROSITE" id="PS50011"/>
    </source>
</evidence>
<keyword evidence="5 10" id="KW-0547">Nucleotide-binding</keyword>
<feature type="region of interest" description="Disordered" evidence="11">
    <location>
        <begin position="1"/>
        <end position="91"/>
    </location>
</feature>
<dbReference type="RefSeq" id="XP_005718474.1">
    <property type="nucleotide sequence ID" value="XM_005718417.1"/>
</dbReference>
<dbReference type="Gene3D" id="1.10.510.10">
    <property type="entry name" value="Transferase(Phosphotransferase) domain 1"/>
    <property type="match status" value="1"/>
</dbReference>
<dbReference type="Gene3D" id="3.90.810.10">
    <property type="entry name" value="CRIB domain"/>
    <property type="match status" value="2"/>
</dbReference>
<comment type="similarity">
    <text evidence="2">Belongs to the protein kinase superfamily. STE Ser/Thr protein kinase family. STE20 subfamily.</text>
</comment>
<feature type="region of interest" description="Disordered" evidence="11">
    <location>
        <begin position="124"/>
        <end position="155"/>
    </location>
</feature>
<dbReference type="GO" id="GO:0005524">
    <property type="term" value="F:ATP binding"/>
    <property type="evidence" value="ECO:0007669"/>
    <property type="project" value="UniProtKB-UniRule"/>
</dbReference>
<feature type="compositionally biased region" description="Basic and acidic residues" evidence="11">
    <location>
        <begin position="238"/>
        <end position="251"/>
    </location>
</feature>
<keyword evidence="14" id="KW-1185">Reference proteome</keyword>
<evidence type="ECO:0000256" key="6">
    <source>
        <dbReference type="ARBA" id="ARBA00022840"/>
    </source>
</evidence>
<sequence>MGNVASIHHHHDLHFNPPAADSFKPSNFKQNIASSTITTNDHDEGSFNTFTISDMTPTRAPTPIPNSQSSNQATSKNTAPNSLTESHRSPLSELSVSRLANGNNLTTSANQFLILDTKARRNAEKENNLAAQDSSRHPHFHIRPHKPHSDAPRVSNPTKVKRKIHVEFDPSTGTYKGLEEALRDAFDSNAPEDLEELSQSFSDTPISLQKPGTKQKSSHLQDRILKHWNVSGADSTESSEKSNTPEKEELSRSSILRMKPRKFTIGHSNHQQFNRHGISNAPAISVGQPRHFQHKTHVQVDPSNPTGFAGLPREWEIMLKHSGINREMALKNPEELLDVLQVSYDKQFNPKKHVDYHINQIKMSEATHVDNNLLKNWEPNFISGNPLKSFKDVVKIGEGSSGSVYRAFDPKRNVPVAVKRVVPKSQEDLSLFKFEVAVMSSAFHHNLIKCYDSYKLDENLFIVMELADAGSLTDVLYFLNDRKLHLNEPEIAYVCREVLQGLASLHGIKRIHRDIKSDNTLVTREGHVKIADFGFAAQLTSKDNKRNTVIGTPFWMAPEVCRGMDYDSKVDVWSTGVLAIECAEGAPPLLHETQMKAMFIIATEGPPRLKKPDEWTSDFHDFIEKCTITDPSKRASAAEMLRHPFLKRAADRKHMGRIFGVVADFREKESKKFQAAEHARLEDDGPQPESPQLSRQNSDVEFVSAADTLTQSEGSPLANIR</sequence>
<dbReference type="AlphaFoldDB" id="R7QKH0"/>
<dbReference type="GeneID" id="17326193"/>
<keyword evidence="13" id="KW-0723">Serine/threonine-protein kinase</keyword>
<dbReference type="STRING" id="2769.R7QKH0"/>